<feature type="compositionally biased region" description="Polar residues" evidence="1">
    <location>
        <begin position="519"/>
        <end position="531"/>
    </location>
</feature>
<dbReference type="EMBL" id="PKPP01008754">
    <property type="protein sequence ID" value="PWA49857.1"/>
    <property type="molecule type" value="Genomic_DNA"/>
</dbReference>
<sequence length="697" mass="75860">MPTDPVKPPDPILEEFCTLTGMEAEGLQHKPCDAFDGSNLSRSRSRGRPKGVKNRPKGIKVQSPGSSSAGAGAILKRLRNAKVNGKGRSRSESSPIDGCGKRPNSCSSPINDALSKVLDRIAVGRQMVFREGCNDKISVGCNVSKSNSDCVVSGNDGSFINKPIVTSKSEEIMNDARVESNGSVDSVCVDPCSVRNSVSKLNVAGGEHMEVEATRKASKDGLGVDKVDTEFVFGKGNSNKGILNKPPVGLTRVQFGPSLFFKPNVWSSNKSGVKSDGSLNIESFAEKMKKGVEDRELKMNFSPQCVGIGRPMLMDKLTKERCLKKAGKLDFARVLVEVSAVDELPHSIEIEYPPIGERPAKVGKLLVKYQWQPPQCTHCQTFGHSTVSCKVRPRTEAETAAVENRKAMVGKGVSDVLNPGVKTDGEGFMTVGKNNKPVGNLIEEQSYKQKQVVNNRSFQNRNSYGSTRFSNGNARQNSNNGSSFQQERYGNSRMQNSWKAKGANVNVSQEKQGLKGKNSKANVNVNNPVTKSSKDEGLVHKPPLSTKFNENFKPKVLVRGSGSASNAAKIISEDIPVSNSFDALKDQVMVDKEDEFIEGMDEEYINVVWPKLKSEVEEVMKSGVYPSLEVKSNWSLSQLDYFFKNCAKFGMEPYVDDEDVESENEGMADVMKPENIDAGGPVAEKCGPTSNQGLNES</sequence>
<name>A0A2U1LLH6_ARTAN</name>
<feature type="compositionally biased region" description="Basic residues" evidence="1">
    <location>
        <begin position="43"/>
        <end position="58"/>
    </location>
</feature>
<dbReference type="Proteomes" id="UP000245207">
    <property type="component" value="Unassembled WGS sequence"/>
</dbReference>
<protein>
    <recommendedName>
        <fullName evidence="4">DUF4283 domain-containing protein</fullName>
    </recommendedName>
</protein>
<evidence type="ECO:0000256" key="1">
    <source>
        <dbReference type="SAM" id="MobiDB-lite"/>
    </source>
</evidence>
<accession>A0A2U1LLH6</accession>
<proteinExistence type="predicted"/>
<keyword evidence="3" id="KW-1185">Reference proteome</keyword>
<feature type="region of interest" description="Disordered" evidence="1">
    <location>
        <begin position="450"/>
        <end position="542"/>
    </location>
</feature>
<feature type="region of interest" description="Disordered" evidence="1">
    <location>
        <begin position="29"/>
        <end position="105"/>
    </location>
</feature>
<evidence type="ECO:0000313" key="3">
    <source>
        <dbReference type="Proteomes" id="UP000245207"/>
    </source>
</evidence>
<organism evidence="2 3">
    <name type="scientific">Artemisia annua</name>
    <name type="common">Sweet wormwood</name>
    <dbReference type="NCBI Taxonomy" id="35608"/>
    <lineage>
        <taxon>Eukaryota</taxon>
        <taxon>Viridiplantae</taxon>
        <taxon>Streptophyta</taxon>
        <taxon>Embryophyta</taxon>
        <taxon>Tracheophyta</taxon>
        <taxon>Spermatophyta</taxon>
        <taxon>Magnoliopsida</taxon>
        <taxon>eudicotyledons</taxon>
        <taxon>Gunneridae</taxon>
        <taxon>Pentapetalae</taxon>
        <taxon>asterids</taxon>
        <taxon>campanulids</taxon>
        <taxon>Asterales</taxon>
        <taxon>Asteraceae</taxon>
        <taxon>Asteroideae</taxon>
        <taxon>Anthemideae</taxon>
        <taxon>Artemisiinae</taxon>
        <taxon>Artemisia</taxon>
    </lineage>
</organism>
<dbReference type="InterPro" id="IPR040256">
    <property type="entry name" value="At4g02000-like"/>
</dbReference>
<gene>
    <name evidence="2" type="ORF">CTI12_AA472210</name>
</gene>
<feature type="compositionally biased region" description="Polar residues" evidence="1">
    <location>
        <begin position="688"/>
        <end position="697"/>
    </location>
</feature>
<evidence type="ECO:0008006" key="4">
    <source>
        <dbReference type="Google" id="ProtNLM"/>
    </source>
</evidence>
<feature type="region of interest" description="Disordered" evidence="1">
    <location>
        <begin position="659"/>
        <end position="697"/>
    </location>
</feature>
<reference evidence="2 3" key="1">
    <citation type="journal article" date="2018" name="Mol. Plant">
        <title>The genome of Artemisia annua provides insight into the evolution of Asteraceae family and artemisinin biosynthesis.</title>
        <authorList>
            <person name="Shen Q."/>
            <person name="Zhang L."/>
            <person name="Liao Z."/>
            <person name="Wang S."/>
            <person name="Yan T."/>
            <person name="Shi P."/>
            <person name="Liu M."/>
            <person name="Fu X."/>
            <person name="Pan Q."/>
            <person name="Wang Y."/>
            <person name="Lv Z."/>
            <person name="Lu X."/>
            <person name="Zhang F."/>
            <person name="Jiang W."/>
            <person name="Ma Y."/>
            <person name="Chen M."/>
            <person name="Hao X."/>
            <person name="Li L."/>
            <person name="Tang Y."/>
            <person name="Lv G."/>
            <person name="Zhou Y."/>
            <person name="Sun X."/>
            <person name="Brodelius P.E."/>
            <person name="Rose J.K.C."/>
            <person name="Tang K."/>
        </authorList>
    </citation>
    <scope>NUCLEOTIDE SEQUENCE [LARGE SCALE GENOMIC DNA]</scope>
    <source>
        <strain evidence="3">cv. Huhao1</strain>
        <tissue evidence="2">Leaf</tissue>
    </source>
</reference>
<feature type="compositionally biased region" description="Polar residues" evidence="1">
    <location>
        <begin position="450"/>
        <end position="498"/>
    </location>
</feature>
<dbReference type="PANTHER" id="PTHR31286:SF180">
    <property type="entry name" value="OS10G0362600 PROTEIN"/>
    <property type="match status" value="1"/>
</dbReference>
<evidence type="ECO:0000313" key="2">
    <source>
        <dbReference type="EMBL" id="PWA49857.1"/>
    </source>
</evidence>
<feature type="compositionally biased region" description="Basic residues" evidence="1">
    <location>
        <begin position="76"/>
        <end position="88"/>
    </location>
</feature>
<comment type="caution">
    <text evidence="2">The sequence shown here is derived from an EMBL/GenBank/DDBJ whole genome shotgun (WGS) entry which is preliminary data.</text>
</comment>
<dbReference type="OrthoDB" id="1939300at2759"/>
<dbReference type="AlphaFoldDB" id="A0A2U1LLH6"/>
<dbReference type="PANTHER" id="PTHR31286">
    <property type="entry name" value="GLYCINE-RICH CELL WALL STRUCTURAL PROTEIN 1.8-LIKE"/>
    <property type="match status" value="1"/>
</dbReference>